<proteinExistence type="predicted"/>
<evidence type="ECO:0000313" key="1">
    <source>
        <dbReference type="EMBL" id="GGP50213.1"/>
    </source>
</evidence>
<dbReference type="EMBL" id="BMQV01000012">
    <property type="protein sequence ID" value="GGP50213.1"/>
    <property type="molecule type" value="Genomic_DNA"/>
</dbReference>
<organism evidence="1 2">
    <name type="scientific">Shewanella saliphila</name>
    <dbReference type="NCBI Taxonomy" id="2282698"/>
    <lineage>
        <taxon>Bacteria</taxon>
        <taxon>Pseudomonadati</taxon>
        <taxon>Pseudomonadota</taxon>
        <taxon>Gammaproteobacteria</taxon>
        <taxon>Alteromonadales</taxon>
        <taxon>Shewanellaceae</taxon>
        <taxon>Shewanella</taxon>
    </lineage>
</organism>
<dbReference type="Gene3D" id="3.40.50.300">
    <property type="entry name" value="P-loop containing nucleotide triphosphate hydrolases"/>
    <property type="match status" value="1"/>
</dbReference>
<sequence>MKKIAVLGCFRSGTNFSKSILESNFDCEVRNNLLGWKHGFLPIISNDSSVTYEVSYDAAYFVTKNPFSFLVSLHKYFVSARLNIKAERDFGDFVKSRIIIFDGSNPDSVQLRFASPVELWNAMNWNYQSSKDLIHVRYEMLLKHPKATASKLANKLGVSAKEQAFVVPKNEVKRMNDKQQYTSLKDMETNKKFKSSTYLDNTYMDSFDAELISFVMANLDAELVDSLGYTDMLNELLSHRSVIG</sequence>
<name>A0ABQ2Q4L6_9GAMM</name>
<evidence type="ECO:0008006" key="3">
    <source>
        <dbReference type="Google" id="ProtNLM"/>
    </source>
</evidence>
<dbReference type="Proteomes" id="UP000654367">
    <property type="component" value="Unassembled WGS sequence"/>
</dbReference>
<evidence type="ECO:0000313" key="2">
    <source>
        <dbReference type="Proteomes" id="UP000654367"/>
    </source>
</evidence>
<reference evidence="2" key="1">
    <citation type="journal article" date="2019" name="Int. J. Syst. Evol. Microbiol.">
        <title>The Global Catalogue of Microorganisms (GCM) 10K type strain sequencing project: providing services to taxonomists for standard genome sequencing and annotation.</title>
        <authorList>
            <consortium name="The Broad Institute Genomics Platform"/>
            <consortium name="The Broad Institute Genome Sequencing Center for Infectious Disease"/>
            <person name="Wu L."/>
            <person name="Ma J."/>
        </authorList>
    </citation>
    <scope>NUCLEOTIDE SEQUENCE [LARGE SCALE GENOMIC DNA]</scope>
    <source>
        <strain evidence="2">JCM 32304</strain>
    </source>
</reference>
<accession>A0ABQ2Q4L6</accession>
<keyword evidence="2" id="KW-1185">Reference proteome</keyword>
<protein>
    <recommendedName>
        <fullName evidence="3">Sulfotransferase domain-containing protein</fullName>
    </recommendedName>
</protein>
<dbReference type="InterPro" id="IPR027417">
    <property type="entry name" value="P-loop_NTPase"/>
</dbReference>
<dbReference type="RefSeq" id="WP_188919083.1">
    <property type="nucleotide sequence ID" value="NZ_BMQV01000012.1"/>
</dbReference>
<gene>
    <name evidence="1" type="ORF">GCM10009409_15870</name>
</gene>
<comment type="caution">
    <text evidence="1">The sequence shown here is derived from an EMBL/GenBank/DDBJ whole genome shotgun (WGS) entry which is preliminary data.</text>
</comment>
<dbReference type="SUPFAM" id="SSF52540">
    <property type="entry name" value="P-loop containing nucleoside triphosphate hydrolases"/>
    <property type="match status" value="1"/>
</dbReference>